<feature type="compositionally biased region" description="Low complexity" evidence="1">
    <location>
        <begin position="581"/>
        <end position="605"/>
    </location>
</feature>
<evidence type="ECO:0000313" key="3">
    <source>
        <dbReference type="EMBL" id="KAF7416431.1"/>
    </source>
</evidence>
<name>A0A8H6ZJZ0_PLEOS</name>
<evidence type="ECO:0000259" key="2">
    <source>
        <dbReference type="Pfam" id="PF06985"/>
    </source>
</evidence>
<evidence type="ECO:0000256" key="1">
    <source>
        <dbReference type="SAM" id="MobiDB-lite"/>
    </source>
</evidence>
<dbReference type="InterPro" id="IPR010730">
    <property type="entry name" value="HET"/>
</dbReference>
<dbReference type="PANTHER" id="PTHR10622">
    <property type="entry name" value="HET DOMAIN-CONTAINING PROTEIN"/>
    <property type="match status" value="1"/>
</dbReference>
<dbReference type="EMBL" id="JACETU010000011">
    <property type="protein sequence ID" value="KAF7416431.1"/>
    <property type="molecule type" value="Genomic_DNA"/>
</dbReference>
<dbReference type="OrthoDB" id="5420143at2759"/>
<evidence type="ECO:0000313" key="4">
    <source>
        <dbReference type="Proteomes" id="UP000623687"/>
    </source>
</evidence>
<protein>
    <recommendedName>
        <fullName evidence="2">Heterokaryon incompatibility domain-containing protein</fullName>
    </recommendedName>
</protein>
<dbReference type="PANTHER" id="PTHR10622:SF10">
    <property type="entry name" value="HET DOMAIN-CONTAINING PROTEIN"/>
    <property type="match status" value="1"/>
</dbReference>
<gene>
    <name evidence="3" type="ORF">PC9H_002697</name>
</gene>
<accession>A0A8H6ZJZ0</accession>
<dbReference type="Pfam" id="PF06985">
    <property type="entry name" value="HET"/>
    <property type="match status" value="1"/>
</dbReference>
<feature type="region of interest" description="Disordered" evidence="1">
    <location>
        <begin position="1"/>
        <end position="23"/>
    </location>
</feature>
<dbReference type="GeneID" id="59372538"/>
<keyword evidence="4" id="KW-1185">Reference proteome</keyword>
<feature type="domain" description="Heterokaryon incompatibility" evidence="2">
    <location>
        <begin position="235"/>
        <end position="358"/>
    </location>
</feature>
<feature type="region of interest" description="Disordered" evidence="1">
    <location>
        <begin position="581"/>
        <end position="607"/>
    </location>
</feature>
<organism evidence="3 4">
    <name type="scientific">Pleurotus ostreatus</name>
    <name type="common">Oyster mushroom</name>
    <name type="synonym">White-rot fungus</name>
    <dbReference type="NCBI Taxonomy" id="5322"/>
    <lineage>
        <taxon>Eukaryota</taxon>
        <taxon>Fungi</taxon>
        <taxon>Dikarya</taxon>
        <taxon>Basidiomycota</taxon>
        <taxon>Agaricomycotina</taxon>
        <taxon>Agaricomycetes</taxon>
        <taxon>Agaricomycetidae</taxon>
        <taxon>Agaricales</taxon>
        <taxon>Pleurotineae</taxon>
        <taxon>Pleurotaceae</taxon>
        <taxon>Pleurotus</taxon>
    </lineage>
</organism>
<comment type="caution">
    <text evidence="3">The sequence shown here is derived from an EMBL/GenBank/DDBJ whole genome shotgun (WGS) entry which is preliminary data.</text>
</comment>
<sequence length="769" mass="85749">MGVSKSLGLAKRRKQQDKLARTGDTVEQHGVDWDAVRVRGFLPVCDLAPDSRTPSLRMRYDRYISAYAARCPFHVFDTRTNRTITRAELASNISGSLKTWTACPLTCTALMGTIANMIYSAYVVDERAKLERPYAGDMREQEWLSRRAEGVRPYVYSAMMKAGGVLVGEGDDAEGGNFISCLHCKLARYNADNPSYHVPIPAILSAVRDLIAANRAHTSIPTHMVLEQIELLGQYAILSHRWEDPPEEELCFADFNDEMHIPAAAHKLALYTKIASRVSRGSEKPAVPSRVQAAEKKGFKKLAGFREVVESRWGCRYLWMDSICISEAERSESIHQMFGWYRRAYVCAVYLSTRSSESSMASITGDPWCARGWTLPELLAPPRMECFAKDWTLLSDAESNLSAFREGIVNSNPSATATPGHQHRTVYEPGVHQALSLFHAMRYRDTTRPEDRVYALFSALDIDIPVAYGEGFSRAFYRLQAECLTRGHDRRLLIWDDPHPGAHKRTRGRGSAASPHNSMLAADYKMFANERVYGYYAHSRNYGIGDLQYVPPETLPDPSISFDADGVMRIMLSLHPWPPAATTTTTTTTAPTSALTSTSSLTLTSEPDQKDNNIVFASLGMHSFTGDHYGVLLRPIPPRDPPGELLEWREDKQGNGESVHMRVIYERIQFLRCTSAAALQIEPLENAHSQGDVRITWINEADDASRFATFSVFLHHPTFRSDFAILNNQRPADGGANVTLPVVPAQLLSSFTVLGLDTVGVSAVFIVEL</sequence>
<dbReference type="Proteomes" id="UP000623687">
    <property type="component" value="Unassembled WGS sequence"/>
</dbReference>
<proteinExistence type="predicted"/>
<dbReference type="RefSeq" id="XP_036625978.1">
    <property type="nucleotide sequence ID" value="XM_036772332.1"/>
</dbReference>
<dbReference type="AlphaFoldDB" id="A0A8H6ZJZ0"/>
<dbReference type="VEuPathDB" id="FungiDB:PC9H_002697"/>
<reference evidence="3" key="1">
    <citation type="submission" date="2019-07" db="EMBL/GenBank/DDBJ databases">
        <authorList>
            <person name="Palmer J.M."/>
        </authorList>
    </citation>
    <scope>NUCLEOTIDE SEQUENCE</scope>
    <source>
        <strain evidence="3">PC9</strain>
    </source>
</reference>